<proteinExistence type="predicted"/>
<keyword evidence="1" id="KW-1133">Transmembrane helix</keyword>
<keyword evidence="1" id="KW-0472">Membrane</keyword>
<accession>A0A168NRD6</accession>
<dbReference type="GO" id="GO:0043812">
    <property type="term" value="F:phosphatidylinositol-4-phosphate phosphatase activity"/>
    <property type="evidence" value="ECO:0007669"/>
    <property type="project" value="TreeGrafter"/>
</dbReference>
<evidence type="ECO:0000256" key="1">
    <source>
        <dbReference type="SAM" id="Phobius"/>
    </source>
</evidence>
<dbReference type="InParanoid" id="A0A168NRD6"/>
<feature type="domain" description="SAC" evidence="2">
    <location>
        <begin position="255"/>
        <end position="595"/>
    </location>
</feature>
<sequence length="754" mass="85331">MRNIPRTQIVPEFEKLQYTAANKVHRLQAEKPFINHSLTLAKRNVSDRITTKLCVRTTVPMPLAAVMDGSVSYEESDRFEAPFSCILHASLPFSFLPVYTSSSSTFHYMESSEVQYNVSMFFFSTLWTLLYPNDIYRLGASFNMYTTKTSFVVEQDDSSLQKLLINRESGTIELTDSVPHVTDQLATSFIHGVAGFIELHAGEYLIAITGRESVGAIQGKQIYRASSFEIIPLAHGVASLPSQQQNDESAYVDLIQQHLKSGALYYSHGFDVTNALQRQSESDNKVPLWKRADERFFWNRFISTKLIDAANKQPDFGGFVLPLLQGFIELGVSRIESETFILGLITRRSRHRPGTRYFSRGIDAHGHVSNYVETEQLIIYDGPNAKLPLVGKQLLSYVQTRGSIPAYWAQIINLKYTPRLWVGDSKKSATSARSHFDEQISIYGPQILVNLVNTKGYELPMAQAYANVVKQLNDPRLYYTHFDFHKECSKMRWHRIQLLVDELKDRLVDQGYYHYNSTEGVTKKQTSVVRTNCMDCLDRTNVVQSTLAKWVLTNQLRELNILKPDEELNNASSFMFLFRNVWADNADRVSCMYSGTGALKTDFTRTGARTKAGALQDLSNSITRYVKNNFLDGSRQDGFDLFLGNFQVDSTSAPFSTEKPLRVRAVPFIVGFALIMLFLHLFQPSMFGPFSTLTYLTILLFWLSVLMSAAKFSLRHSAHFVDLPKLSIPPQPVDDVGSTTTPIVSEKVATPSLQ</sequence>
<dbReference type="PROSITE" id="PS50275">
    <property type="entry name" value="SAC"/>
    <property type="match status" value="1"/>
</dbReference>
<dbReference type="PANTHER" id="PTHR45662">
    <property type="entry name" value="PHOSPHATIDYLINOSITIDE PHOSPHATASE SAC1"/>
    <property type="match status" value="1"/>
</dbReference>
<dbReference type="FunCoup" id="A0A168NRD6">
    <property type="interactions" value="1494"/>
</dbReference>
<dbReference type="Pfam" id="PF02383">
    <property type="entry name" value="Syja_N"/>
    <property type="match status" value="1"/>
</dbReference>
<evidence type="ECO:0000313" key="4">
    <source>
        <dbReference type="Proteomes" id="UP000078561"/>
    </source>
</evidence>
<dbReference type="EMBL" id="LT553500">
    <property type="protein sequence ID" value="SAM01047.1"/>
    <property type="molecule type" value="Genomic_DNA"/>
</dbReference>
<feature type="transmembrane region" description="Helical" evidence="1">
    <location>
        <begin position="665"/>
        <end position="682"/>
    </location>
</feature>
<feature type="transmembrane region" description="Helical" evidence="1">
    <location>
        <begin position="694"/>
        <end position="714"/>
    </location>
</feature>
<dbReference type="GO" id="GO:0046856">
    <property type="term" value="P:phosphatidylinositol dephosphorylation"/>
    <property type="evidence" value="ECO:0007669"/>
    <property type="project" value="TreeGrafter"/>
</dbReference>
<dbReference type="AlphaFoldDB" id="A0A168NRD6"/>
<dbReference type="InterPro" id="IPR002013">
    <property type="entry name" value="SAC_dom"/>
</dbReference>
<protein>
    <recommendedName>
        <fullName evidence="2">SAC domain-containing protein</fullName>
    </recommendedName>
</protein>
<dbReference type="OMA" id="TNRPRFY"/>
<dbReference type="GO" id="GO:0005783">
    <property type="term" value="C:endoplasmic reticulum"/>
    <property type="evidence" value="ECO:0007669"/>
    <property type="project" value="TreeGrafter"/>
</dbReference>
<dbReference type="PANTHER" id="PTHR45662:SF2">
    <property type="entry name" value="PHOSPHATIDYLINOSITOL-3-PHOSPHATASE SAC1"/>
    <property type="match status" value="1"/>
</dbReference>
<dbReference type="Proteomes" id="UP000078561">
    <property type="component" value="Unassembled WGS sequence"/>
</dbReference>
<name>A0A168NRD6_ABSGL</name>
<evidence type="ECO:0000259" key="2">
    <source>
        <dbReference type="PROSITE" id="PS50275"/>
    </source>
</evidence>
<reference evidence="3" key="1">
    <citation type="submission" date="2016-04" db="EMBL/GenBank/DDBJ databases">
        <authorList>
            <person name="Evans L.H."/>
            <person name="Alamgir A."/>
            <person name="Owens N."/>
            <person name="Weber N.D."/>
            <person name="Virtaneva K."/>
            <person name="Barbian K."/>
            <person name="Babar A."/>
            <person name="Rosenke K."/>
        </authorList>
    </citation>
    <scope>NUCLEOTIDE SEQUENCE [LARGE SCALE GENOMIC DNA]</scope>
    <source>
        <strain evidence="3">CBS 101.48</strain>
    </source>
</reference>
<gene>
    <name evidence="3" type="primary">ABSGL_06783.1 scaffold 8673</name>
</gene>
<keyword evidence="4" id="KW-1185">Reference proteome</keyword>
<evidence type="ECO:0000313" key="3">
    <source>
        <dbReference type="EMBL" id="SAM01047.1"/>
    </source>
</evidence>
<organism evidence="3">
    <name type="scientific">Absidia glauca</name>
    <name type="common">Pin mould</name>
    <dbReference type="NCBI Taxonomy" id="4829"/>
    <lineage>
        <taxon>Eukaryota</taxon>
        <taxon>Fungi</taxon>
        <taxon>Fungi incertae sedis</taxon>
        <taxon>Mucoromycota</taxon>
        <taxon>Mucoromycotina</taxon>
        <taxon>Mucoromycetes</taxon>
        <taxon>Mucorales</taxon>
        <taxon>Cunninghamellaceae</taxon>
        <taxon>Absidia</taxon>
    </lineage>
</organism>
<keyword evidence="1" id="KW-0812">Transmembrane</keyword>
<dbReference type="OrthoDB" id="405996at2759"/>
<dbReference type="STRING" id="4829.A0A168NRD6"/>